<evidence type="ECO:0000256" key="1">
    <source>
        <dbReference type="SAM" id="Phobius"/>
    </source>
</evidence>
<dbReference type="InterPro" id="IPR012495">
    <property type="entry name" value="TadE-like_dom"/>
</dbReference>
<sequence length="141" mass="15641">MIEFSLVLMIFLTFFLGVMDFARMLWTWNAANEATRWGARTAVVCSQGSDKVLDRMRKFLPQLTRDNVVVDWYDAAGNQNNACTATNCGAVNVRIQNLNYQWISPIGFSLPAAFPMPGFSTYLPREAMGTDPGSSSVCSVP</sequence>
<evidence type="ECO:0000313" key="3">
    <source>
        <dbReference type="EMBL" id="MFD2752796.1"/>
    </source>
</evidence>
<keyword evidence="1" id="KW-1133">Transmembrane helix</keyword>
<gene>
    <name evidence="3" type="ORF">ACFSW6_01755</name>
</gene>
<feature type="domain" description="TadE-like" evidence="2">
    <location>
        <begin position="1"/>
        <end position="40"/>
    </location>
</feature>
<feature type="transmembrane region" description="Helical" evidence="1">
    <location>
        <begin position="6"/>
        <end position="26"/>
    </location>
</feature>
<dbReference type="Proteomes" id="UP001597463">
    <property type="component" value="Unassembled WGS sequence"/>
</dbReference>
<keyword evidence="4" id="KW-1185">Reference proteome</keyword>
<dbReference type="RefSeq" id="WP_083526533.1">
    <property type="nucleotide sequence ID" value="NZ_BCNT01000003.1"/>
</dbReference>
<evidence type="ECO:0000259" key="2">
    <source>
        <dbReference type="Pfam" id="PF07811"/>
    </source>
</evidence>
<reference evidence="4" key="1">
    <citation type="journal article" date="2019" name="Int. J. Syst. Evol. Microbiol.">
        <title>The Global Catalogue of Microorganisms (GCM) 10K type strain sequencing project: providing services to taxonomists for standard genome sequencing and annotation.</title>
        <authorList>
            <consortium name="The Broad Institute Genomics Platform"/>
            <consortium name="The Broad Institute Genome Sequencing Center for Infectious Disease"/>
            <person name="Wu L."/>
            <person name="Ma J."/>
        </authorList>
    </citation>
    <scope>NUCLEOTIDE SEQUENCE [LARGE SCALE GENOMIC DNA]</scope>
    <source>
        <strain evidence="4">TISTR 1906</strain>
    </source>
</reference>
<dbReference type="EMBL" id="JBHUMV010000001">
    <property type="protein sequence ID" value="MFD2752796.1"/>
    <property type="molecule type" value="Genomic_DNA"/>
</dbReference>
<evidence type="ECO:0000313" key="4">
    <source>
        <dbReference type="Proteomes" id="UP001597463"/>
    </source>
</evidence>
<comment type="caution">
    <text evidence="3">The sequence shown here is derived from an EMBL/GenBank/DDBJ whole genome shotgun (WGS) entry which is preliminary data.</text>
</comment>
<keyword evidence="1" id="KW-0812">Transmembrane</keyword>
<protein>
    <submittedName>
        <fullName evidence="3">TadE/TadG family type IV pilus assembly protein</fullName>
    </submittedName>
</protein>
<name>A0ABW5UI16_9BURK</name>
<accession>A0ABW5UI16</accession>
<dbReference type="Pfam" id="PF07811">
    <property type="entry name" value="TadE"/>
    <property type="match status" value="1"/>
</dbReference>
<organism evidence="3 4">
    <name type="scientific">Comamonas terrae</name>
    <dbReference type="NCBI Taxonomy" id="673548"/>
    <lineage>
        <taxon>Bacteria</taxon>
        <taxon>Pseudomonadati</taxon>
        <taxon>Pseudomonadota</taxon>
        <taxon>Betaproteobacteria</taxon>
        <taxon>Burkholderiales</taxon>
        <taxon>Comamonadaceae</taxon>
        <taxon>Comamonas</taxon>
    </lineage>
</organism>
<proteinExistence type="predicted"/>
<keyword evidence="1" id="KW-0472">Membrane</keyword>